<organism evidence="1 2">
    <name type="scientific">Vibrio phage phi50-12</name>
    <dbReference type="NCBI Taxonomy" id="2654972"/>
    <lineage>
        <taxon>Viruses</taxon>
        <taxon>Duplodnaviria</taxon>
        <taxon>Heunggongvirae</taxon>
        <taxon>Uroviricota</taxon>
        <taxon>Caudoviricetes</taxon>
        <taxon>Schitoviridae</taxon>
        <taxon>Penintadodekavirus</taxon>
        <taxon>Penintadodekavirus 5012</taxon>
    </lineage>
</organism>
<dbReference type="EMBL" id="MN584918">
    <property type="protein sequence ID" value="QFR59787.1"/>
    <property type="molecule type" value="Genomic_DNA"/>
</dbReference>
<protein>
    <submittedName>
        <fullName evidence="1">Terminase large subunit</fullName>
    </submittedName>
</protein>
<dbReference type="InterPro" id="IPR027417">
    <property type="entry name" value="P-loop_NTPase"/>
</dbReference>
<keyword evidence="2" id="KW-1185">Reference proteome</keyword>
<accession>A0A5P8PR64</accession>
<name>A0A5P8PR64_9CAUD</name>
<evidence type="ECO:0000313" key="1">
    <source>
        <dbReference type="EMBL" id="QFR59787.1"/>
    </source>
</evidence>
<sequence length="524" mass="60582">MSDITVDGLLNEVVYGDDDTYEPSAFAIKFVHMIKLIHGGDPENKTPVVHYKMLDKFISEQDKDTLNMCHRGFAKTTVKMYLMWYIALFNELPGFGSVPYALYVSDSMENGVKKMRNRLEDTWNDSPFLQKMIPKEGFKITDPRWEFNNTKGGRFVITGHGAQQKIRGTVENSSRPVLAMLDDLISDEDARSETAIRNIEATIYNAIEFALHPTRKKVIWSGTPFNARDPLYKAVESGAWAVNLFPVCEQFPCSKEEFRGSWEDRFTYESVYKKYVKMKDSGKLDAFNQELMLRIMSDEDRVIETQDIQWFERQRVLNNIGNFNIYITTDFATGEKVSNDFSAISVWAYDSNGNWYWIDGVLKKQLMDKNIDDLFRLCQVYRPMSVGIEVSGQQGGFIQWIRNEMIDRNIFFNLASDNNSNREGIRPVAKKHERFMRIVPWFKMKKIYLPLEMQNDPIIKEATNELSLVTRKGFKSKHDDWIDTVSMLDSMNAFTPGVDSGIVEDDEGYYSGYDDSNNISSYIV</sequence>
<dbReference type="Gene3D" id="3.30.420.240">
    <property type="match status" value="1"/>
</dbReference>
<dbReference type="Proteomes" id="UP000325783">
    <property type="component" value="Segment"/>
</dbReference>
<proteinExistence type="predicted"/>
<dbReference type="Gene3D" id="3.40.50.300">
    <property type="entry name" value="P-loop containing nucleotide triphosphate hydrolases"/>
    <property type="match status" value="1"/>
</dbReference>
<evidence type="ECO:0000313" key="2">
    <source>
        <dbReference type="Proteomes" id="UP000325783"/>
    </source>
</evidence>
<reference evidence="1 2" key="1">
    <citation type="submission" date="2019-10" db="EMBL/GenBank/DDBJ databases">
        <authorList>
            <person name="Lin L.C."/>
        </authorList>
    </citation>
    <scope>NUCLEOTIDE SEQUENCE [LARGE SCALE GENOMIC DNA]</scope>
</reference>
<gene>
    <name evidence="1" type="ORF">VOWphi5012_003</name>
</gene>